<sequence length="155" mass="17149">MCKELGSITQFWKGIASLTTNCSLNASRLHRMQYKCTSDADKTNNGYASHPQQVDQTRAMVHRDISSGAVPGRSKKCGAYHCAGIPRQTKIKESQTRSGKDKPASNGRVAGAETYPCFFHKDSPRQINHTPLVPILRCVIEQIYLTTLNASPCCY</sequence>
<proteinExistence type="predicted"/>
<protein>
    <submittedName>
        <fullName evidence="1">Uncharacterized protein</fullName>
    </submittedName>
</protein>
<gene>
    <name evidence="1" type="ORF">EV356DRAFT_359479</name>
</gene>
<name>A0A6A6HI38_VIRVR</name>
<evidence type="ECO:0000313" key="2">
    <source>
        <dbReference type="Proteomes" id="UP000800092"/>
    </source>
</evidence>
<dbReference type="EMBL" id="ML991778">
    <property type="protein sequence ID" value="KAF2237795.1"/>
    <property type="molecule type" value="Genomic_DNA"/>
</dbReference>
<dbReference type="Proteomes" id="UP000800092">
    <property type="component" value="Unassembled WGS sequence"/>
</dbReference>
<reference evidence="1" key="1">
    <citation type="journal article" date="2020" name="Stud. Mycol.">
        <title>101 Dothideomycetes genomes: a test case for predicting lifestyles and emergence of pathogens.</title>
        <authorList>
            <person name="Haridas S."/>
            <person name="Albert R."/>
            <person name="Binder M."/>
            <person name="Bloem J."/>
            <person name="Labutti K."/>
            <person name="Salamov A."/>
            <person name="Andreopoulos B."/>
            <person name="Baker S."/>
            <person name="Barry K."/>
            <person name="Bills G."/>
            <person name="Bluhm B."/>
            <person name="Cannon C."/>
            <person name="Castanera R."/>
            <person name="Culley D."/>
            <person name="Daum C."/>
            <person name="Ezra D."/>
            <person name="Gonzalez J."/>
            <person name="Henrissat B."/>
            <person name="Kuo A."/>
            <person name="Liang C."/>
            <person name="Lipzen A."/>
            <person name="Lutzoni F."/>
            <person name="Magnuson J."/>
            <person name="Mondo S."/>
            <person name="Nolan M."/>
            <person name="Ohm R."/>
            <person name="Pangilinan J."/>
            <person name="Park H.-J."/>
            <person name="Ramirez L."/>
            <person name="Alfaro M."/>
            <person name="Sun H."/>
            <person name="Tritt A."/>
            <person name="Yoshinaga Y."/>
            <person name="Zwiers L.-H."/>
            <person name="Turgeon B."/>
            <person name="Goodwin S."/>
            <person name="Spatafora J."/>
            <person name="Crous P."/>
            <person name="Grigoriev I."/>
        </authorList>
    </citation>
    <scope>NUCLEOTIDE SEQUENCE</scope>
    <source>
        <strain evidence="1">Tuck. ex Michener</strain>
    </source>
</reference>
<accession>A0A6A6HI38</accession>
<evidence type="ECO:0000313" key="1">
    <source>
        <dbReference type="EMBL" id="KAF2237795.1"/>
    </source>
</evidence>
<keyword evidence="2" id="KW-1185">Reference proteome</keyword>
<dbReference type="AlphaFoldDB" id="A0A6A6HI38"/>
<organism evidence="1 2">
    <name type="scientific">Viridothelium virens</name>
    <name type="common">Speckled blister lichen</name>
    <name type="synonym">Trypethelium virens</name>
    <dbReference type="NCBI Taxonomy" id="1048519"/>
    <lineage>
        <taxon>Eukaryota</taxon>
        <taxon>Fungi</taxon>
        <taxon>Dikarya</taxon>
        <taxon>Ascomycota</taxon>
        <taxon>Pezizomycotina</taxon>
        <taxon>Dothideomycetes</taxon>
        <taxon>Dothideomycetes incertae sedis</taxon>
        <taxon>Trypetheliales</taxon>
        <taxon>Trypetheliaceae</taxon>
        <taxon>Viridothelium</taxon>
    </lineage>
</organism>